<evidence type="ECO:0000256" key="4">
    <source>
        <dbReference type="PROSITE-ProRule" id="PRU10143"/>
    </source>
</evidence>
<evidence type="ECO:0000256" key="5">
    <source>
        <dbReference type="RuleBase" id="RU003357"/>
    </source>
</evidence>
<dbReference type="Pfam" id="PF00593">
    <property type="entry name" value="TonB_dep_Rec_b-barrel"/>
    <property type="match status" value="1"/>
</dbReference>
<evidence type="ECO:0000256" key="3">
    <source>
        <dbReference type="PROSITE-ProRule" id="PRU01360"/>
    </source>
</evidence>
<keyword evidence="3" id="KW-0812">Transmembrane</keyword>
<gene>
    <name evidence="9" type="ORF">KNV97_16620</name>
</gene>
<dbReference type="InterPro" id="IPR012910">
    <property type="entry name" value="Plug_dom"/>
</dbReference>
<dbReference type="PROSITE" id="PS00430">
    <property type="entry name" value="TONB_DEPENDENT_REC_1"/>
    <property type="match status" value="1"/>
</dbReference>
<protein>
    <submittedName>
        <fullName evidence="9">TonB-dependent receptor</fullName>
    </submittedName>
</protein>
<comment type="subcellular location">
    <subcellularLocation>
        <location evidence="3">Cell outer membrane</location>
        <topology evidence="3">Multi-pass membrane protein</topology>
    </subcellularLocation>
</comment>
<dbReference type="Pfam" id="PF07715">
    <property type="entry name" value="Plug"/>
    <property type="match status" value="1"/>
</dbReference>
<dbReference type="EMBL" id="CP076643">
    <property type="protein sequence ID" value="QXO17056.1"/>
    <property type="molecule type" value="Genomic_DNA"/>
</dbReference>
<feature type="signal peptide" evidence="6">
    <location>
        <begin position="1"/>
        <end position="25"/>
    </location>
</feature>
<feature type="short sequence motif" description="TonB box" evidence="4">
    <location>
        <begin position="35"/>
        <end position="41"/>
    </location>
</feature>
<organism evidence="9 10">
    <name type="scientific">Vibrio ostreae</name>
    <dbReference type="NCBI Taxonomy" id="2841925"/>
    <lineage>
        <taxon>Bacteria</taxon>
        <taxon>Pseudomonadati</taxon>
        <taxon>Pseudomonadota</taxon>
        <taxon>Gammaproteobacteria</taxon>
        <taxon>Vibrionales</taxon>
        <taxon>Vibrionaceae</taxon>
        <taxon>Vibrio</taxon>
    </lineage>
</organism>
<dbReference type="PANTHER" id="PTHR30069">
    <property type="entry name" value="TONB-DEPENDENT OUTER MEMBRANE RECEPTOR"/>
    <property type="match status" value="1"/>
</dbReference>
<evidence type="ECO:0000256" key="6">
    <source>
        <dbReference type="SAM" id="SignalP"/>
    </source>
</evidence>
<comment type="similarity">
    <text evidence="3 5">Belongs to the TonB-dependent receptor family.</text>
</comment>
<keyword evidence="4 5" id="KW-0798">TonB box</keyword>
<dbReference type="InterPro" id="IPR039426">
    <property type="entry name" value="TonB-dep_rcpt-like"/>
</dbReference>
<feature type="domain" description="TonB-dependent receptor-like beta-barrel" evidence="7">
    <location>
        <begin position="212"/>
        <end position="666"/>
    </location>
</feature>
<keyword evidence="3" id="KW-1134">Transmembrane beta strand</keyword>
<dbReference type="GO" id="GO:0044718">
    <property type="term" value="P:siderophore transmembrane transport"/>
    <property type="evidence" value="ECO:0007669"/>
    <property type="project" value="TreeGrafter"/>
</dbReference>
<dbReference type="PROSITE" id="PS52016">
    <property type="entry name" value="TONB_DEPENDENT_REC_3"/>
    <property type="match status" value="1"/>
</dbReference>
<dbReference type="Proteomes" id="UP000694232">
    <property type="component" value="Chromosome 1"/>
</dbReference>
<dbReference type="GO" id="GO:0009279">
    <property type="term" value="C:cell outer membrane"/>
    <property type="evidence" value="ECO:0007669"/>
    <property type="project" value="UniProtKB-SubCell"/>
</dbReference>
<dbReference type="InterPro" id="IPR000531">
    <property type="entry name" value="Beta-barrel_TonB"/>
</dbReference>
<keyword evidence="3" id="KW-0813">Transport</keyword>
<keyword evidence="10" id="KW-1185">Reference proteome</keyword>
<keyword evidence="9" id="KW-0675">Receptor</keyword>
<proteinExistence type="inferred from homology"/>
<evidence type="ECO:0000259" key="8">
    <source>
        <dbReference type="Pfam" id="PF07715"/>
    </source>
</evidence>
<sequence>MYTWTPSRVSLAVSLGLVCQFPALANEAQDQAHETVVVTASGFEQNITRAPATISVITAEDIEKKSYTDITDVLKNISGVQVSGGGVEQSIMIRGMSSDYTLFLIDGRPVQGNDAFGLNGTQAGTPINFLPPVSQIERIEVIRGPASSLYGSDAMGGVINVITKKVGNEWSGSITTEYNLADSSNKVNEDSTQTSVALNAPLIDDTLSLQFTGSYLNQDESHFIGSDDSEASDPEYKRRNFSTKLNWSVNEQNNLTFGYSRAEQERTHNPGVSIAKTVTNRDGSISDAEQSYSKSIRDTYFLEHEGHYDRMRVKSYVNYDHSENPSRVNENTGNGIDFDVLTLNSQANWFWDANTLTVGATYKNEKLEDGASNGLSEPVVADADAINTMERYQYSIFAENEWLPMDDWSIVLSGRFDDNEAFGNHFSPKVYTVYGLTDAWVVKGGVTSGYKAPSLRQSATDFGSTSRGGVIIGNPDLKPETSINYEIGLGFDDSYDSGISATLTAYLTEFEDKINRTGRICEANVECNYGGTVYPAHQYGYTAYENIAKAEMSGIEATMDYQINEDVLLRQSYTFTKTEQKSGEYKGEPLNDVAKHMYNASVEWQATEKLLLWTQGNYRSKTTGRWQTGTSGSSSNGLKIPGYTLFDLGLVYKIKQDISLKAGVYNAFNKEINPEKDENYRYILDGRKYNLALTMRF</sequence>
<reference evidence="9" key="1">
    <citation type="submission" date="2021-06" db="EMBL/GenBank/DDBJ databases">
        <title>Vibrio nov. sp., novel gut bacterium isolated from Yellow Sea oyster.</title>
        <authorList>
            <person name="Muhammad N."/>
            <person name="Nguyen T.H."/>
            <person name="Lee Y.-J."/>
            <person name="Ko J."/>
            <person name="Kim S.-G."/>
        </authorList>
    </citation>
    <scope>NUCLEOTIDE SEQUENCE</scope>
    <source>
        <strain evidence="9">OG9-811</strain>
    </source>
</reference>
<keyword evidence="2" id="KW-0406">Ion transport</keyword>
<dbReference type="KEGG" id="vos:KNV97_16620"/>
<keyword evidence="3 5" id="KW-0472">Membrane</keyword>
<dbReference type="PANTHER" id="PTHR30069:SF53">
    <property type="entry name" value="COLICIN I RECEPTOR-RELATED"/>
    <property type="match status" value="1"/>
</dbReference>
<evidence type="ECO:0000259" key="7">
    <source>
        <dbReference type="Pfam" id="PF00593"/>
    </source>
</evidence>
<dbReference type="CDD" id="cd01347">
    <property type="entry name" value="ligand_gated_channel"/>
    <property type="match status" value="1"/>
</dbReference>
<dbReference type="GO" id="GO:0015344">
    <property type="term" value="F:siderophore uptake transmembrane transporter activity"/>
    <property type="evidence" value="ECO:0007669"/>
    <property type="project" value="TreeGrafter"/>
</dbReference>
<dbReference type="InterPro" id="IPR010916">
    <property type="entry name" value="TonB_box_CS"/>
</dbReference>
<dbReference type="RefSeq" id="WP_218562392.1">
    <property type="nucleotide sequence ID" value="NZ_CP076643.1"/>
</dbReference>
<evidence type="ECO:0000313" key="10">
    <source>
        <dbReference type="Proteomes" id="UP000694232"/>
    </source>
</evidence>
<name>A0A975YN16_9VIBR</name>
<feature type="domain" description="TonB-dependent receptor plug" evidence="8">
    <location>
        <begin position="49"/>
        <end position="158"/>
    </location>
</feature>
<evidence type="ECO:0000256" key="2">
    <source>
        <dbReference type="ARBA" id="ARBA00023065"/>
    </source>
</evidence>
<evidence type="ECO:0000256" key="1">
    <source>
        <dbReference type="ARBA" id="ARBA00022729"/>
    </source>
</evidence>
<evidence type="ECO:0000313" key="9">
    <source>
        <dbReference type="EMBL" id="QXO17056.1"/>
    </source>
</evidence>
<keyword evidence="3" id="KW-0998">Cell outer membrane</keyword>
<feature type="chain" id="PRO_5037639917" evidence="6">
    <location>
        <begin position="26"/>
        <end position="697"/>
    </location>
</feature>
<accession>A0A975YN16</accession>
<keyword evidence="1 6" id="KW-0732">Signal</keyword>
<dbReference type="AlphaFoldDB" id="A0A975YN16"/>